<evidence type="ECO:0000313" key="2">
    <source>
        <dbReference type="EMBL" id="QAV18575.1"/>
    </source>
</evidence>
<dbReference type="KEGG" id="pchi:PC41400_13180"/>
<evidence type="ECO:0000313" key="3">
    <source>
        <dbReference type="Proteomes" id="UP000288943"/>
    </source>
</evidence>
<evidence type="ECO:0000256" key="1">
    <source>
        <dbReference type="SAM" id="MobiDB-lite"/>
    </source>
</evidence>
<name>A0A410WW08_9BACL</name>
<feature type="region of interest" description="Disordered" evidence="1">
    <location>
        <begin position="1"/>
        <end position="31"/>
    </location>
</feature>
<sequence>MLSLLAPGESQEQAVPFRLPEGPEPGTLFTNTAGLRTDQTALAVSVLGVGSLHSDHRKRRIMPGAERFLRSALFCGQSEKAMTFKGGRARTYQ</sequence>
<dbReference type="Proteomes" id="UP000288943">
    <property type="component" value="Chromosome"/>
</dbReference>
<gene>
    <name evidence="2" type="ORF">PC41400_13180</name>
</gene>
<protein>
    <submittedName>
        <fullName evidence="2">Uncharacterized protein</fullName>
    </submittedName>
</protein>
<accession>A0A410WW08</accession>
<organism evidence="2 3">
    <name type="scientific">Paenibacillus chitinolyticus</name>
    <dbReference type="NCBI Taxonomy" id="79263"/>
    <lineage>
        <taxon>Bacteria</taxon>
        <taxon>Bacillati</taxon>
        <taxon>Bacillota</taxon>
        <taxon>Bacilli</taxon>
        <taxon>Bacillales</taxon>
        <taxon>Paenibacillaceae</taxon>
        <taxon>Paenibacillus</taxon>
    </lineage>
</organism>
<dbReference type="EMBL" id="CP026520">
    <property type="protein sequence ID" value="QAV18575.1"/>
    <property type="molecule type" value="Genomic_DNA"/>
</dbReference>
<proteinExistence type="predicted"/>
<reference evidence="2 3" key="1">
    <citation type="submission" date="2018-01" db="EMBL/GenBank/DDBJ databases">
        <title>The whole genome sequencing and assembly of Paenibacillus chitinolyticus KCCM 41400 strain.</title>
        <authorList>
            <person name="Kim J.-Y."/>
            <person name="Park M.-K."/>
            <person name="Lee Y.-J."/>
            <person name="Yi H."/>
            <person name="Bahn Y.-S."/>
            <person name="Kim J.F."/>
            <person name="Lee D.-W."/>
        </authorList>
    </citation>
    <scope>NUCLEOTIDE SEQUENCE [LARGE SCALE GENOMIC DNA]</scope>
    <source>
        <strain evidence="2 3">KCCM 41400</strain>
    </source>
</reference>
<dbReference type="AlphaFoldDB" id="A0A410WW08"/>